<feature type="region of interest" description="Disordered" evidence="3">
    <location>
        <begin position="159"/>
        <end position="182"/>
    </location>
</feature>
<accession>A0A6V7QWP2</accession>
<proteinExistence type="predicted"/>
<dbReference type="CDD" id="cd15489">
    <property type="entry name" value="PHD_SF"/>
    <property type="match status" value="1"/>
</dbReference>
<reference evidence="4" key="1">
    <citation type="submission" date="2020-07" db="EMBL/GenBank/DDBJ databases">
        <authorList>
            <person name="Lin J."/>
        </authorList>
    </citation>
    <scope>NUCLEOTIDE SEQUENCE</scope>
</reference>
<feature type="region of interest" description="Disordered" evidence="3">
    <location>
        <begin position="436"/>
        <end position="476"/>
    </location>
</feature>
<keyword evidence="1" id="KW-0863">Zinc-finger</keyword>
<keyword evidence="1" id="KW-0479">Metal-binding</keyword>
<dbReference type="PANTHER" id="PTHR46508:SF1">
    <property type="entry name" value="PHD FINGER FAMILY PROTEIN"/>
    <property type="match status" value="1"/>
</dbReference>
<sequence length="511" mass="56551">MVLNSQLSQQRKDQLVGSTKLVFRIGLPQIVQSVNKVQVGQELKSLASGSNLEHKRKNSGASVSYGLLWKKKKSDEAGKDFRLENVILKLKDGMSPSMEPSCCLCKRPYRPDLMYICCERCKSWYHADALQVEEAQIFDLVGFKCCKCRRKGSPKCPYADPHYKKPEPEPSSNGNANQANKFNNLDHSTMLRSLPRGEDLVITDDDPLLSSSERVESFARQTPETELQLHTPMSTSQSHNKLSIRRPQVKCTTDICRGVNTIQNGSTSSYLADFEEFLAAEQANSTDPPENSSSLLEWDFPEVEGYGVAVNDANDATGDSYQWNNPEGGNFDDAEYEPQTYFSFTELLAAEDSQLDNGCDGPMPGYEHPQTDFHEFATTFQEASHGAEEAKRLACDICCIYILTVRLGRERGAFWVYKLEVRTSEADVAQIRESIAPGNPPVSLGAPSRRPHHRSRGARVVAASAAAEEAPPPPPPRWAGKLLEEALFTIAEVAAAHDLGEAELGGGGERW</sequence>
<dbReference type="GO" id="GO:0008270">
    <property type="term" value="F:zinc ion binding"/>
    <property type="evidence" value="ECO:0007669"/>
    <property type="project" value="UniProtKB-KW"/>
</dbReference>
<feature type="compositionally biased region" description="Low complexity" evidence="3">
    <location>
        <begin position="458"/>
        <end position="469"/>
    </location>
</feature>
<dbReference type="EMBL" id="CAJEUB010000059">
    <property type="protein sequence ID" value="CAD1847680.1"/>
    <property type="molecule type" value="Genomic_DNA"/>
</dbReference>
<feature type="compositionally biased region" description="Low complexity" evidence="3">
    <location>
        <begin position="173"/>
        <end position="182"/>
    </location>
</feature>
<gene>
    <name evidence="4" type="ORF">CB5_LOCUS30891</name>
</gene>
<evidence type="ECO:0000256" key="1">
    <source>
        <dbReference type="ARBA" id="ARBA00022771"/>
    </source>
</evidence>
<dbReference type="SUPFAM" id="SSF57903">
    <property type="entry name" value="FYVE/PHD zinc finger"/>
    <property type="match status" value="1"/>
</dbReference>
<evidence type="ECO:0000256" key="3">
    <source>
        <dbReference type="SAM" id="MobiDB-lite"/>
    </source>
</evidence>
<dbReference type="InterPro" id="IPR011011">
    <property type="entry name" value="Znf_FYVE_PHD"/>
</dbReference>
<name>A0A6V7QWP2_ANACO</name>
<evidence type="ECO:0000256" key="2">
    <source>
        <dbReference type="ARBA" id="ARBA00022833"/>
    </source>
</evidence>
<dbReference type="Gene3D" id="2.60.120.650">
    <property type="entry name" value="Cupin"/>
    <property type="match status" value="1"/>
</dbReference>
<evidence type="ECO:0000313" key="4">
    <source>
        <dbReference type="EMBL" id="CAD1847680.1"/>
    </source>
</evidence>
<evidence type="ECO:0008006" key="5">
    <source>
        <dbReference type="Google" id="ProtNLM"/>
    </source>
</evidence>
<keyword evidence="2" id="KW-0862">Zinc</keyword>
<dbReference type="AlphaFoldDB" id="A0A6V7QWP2"/>
<organism evidence="4">
    <name type="scientific">Ananas comosus var. bracteatus</name>
    <name type="common">red pineapple</name>
    <dbReference type="NCBI Taxonomy" id="296719"/>
    <lineage>
        <taxon>Eukaryota</taxon>
        <taxon>Viridiplantae</taxon>
        <taxon>Streptophyta</taxon>
        <taxon>Embryophyta</taxon>
        <taxon>Tracheophyta</taxon>
        <taxon>Spermatophyta</taxon>
        <taxon>Magnoliopsida</taxon>
        <taxon>Liliopsida</taxon>
        <taxon>Poales</taxon>
        <taxon>Bromeliaceae</taxon>
        <taxon>Bromelioideae</taxon>
        <taxon>Ananas</taxon>
    </lineage>
</organism>
<dbReference type="PANTHER" id="PTHR46508">
    <property type="entry name" value="PHD FINGER FAMILY PROTEIN"/>
    <property type="match status" value="1"/>
</dbReference>
<protein>
    <recommendedName>
        <fullName evidence="5">DDT domain-containing protein</fullName>
    </recommendedName>
</protein>